<dbReference type="SUPFAM" id="SSF88723">
    <property type="entry name" value="PIN domain-like"/>
    <property type="match status" value="1"/>
</dbReference>
<dbReference type="OrthoDB" id="1722766at2"/>
<dbReference type="EMBL" id="AP014924">
    <property type="protein sequence ID" value="BAS28722.1"/>
    <property type="molecule type" value="Genomic_DNA"/>
</dbReference>
<evidence type="ECO:0000313" key="3">
    <source>
        <dbReference type="Proteomes" id="UP000065807"/>
    </source>
</evidence>
<accession>A0A0K2SP05</accession>
<reference evidence="3" key="1">
    <citation type="submission" date="2015-07" db="EMBL/GenBank/DDBJ databases">
        <title>Complete genome sequence and phylogenetic analysis of Limnochorda pilosa.</title>
        <authorList>
            <person name="Watanabe M."/>
            <person name="Kojima H."/>
            <person name="Fukui M."/>
        </authorList>
    </citation>
    <scope>NUCLEOTIDE SEQUENCE [LARGE SCALE GENOMIC DNA]</scope>
    <source>
        <strain evidence="3">HC45</strain>
    </source>
</reference>
<sequence length="169" mass="19004">MRLTDVPEGASVYVDADIFIYHFTGVSRQATDFLERCESRALSGYTGHVVVLEVMHRLMMIEARTKGLLLGNNPARQLAEHPEYVKQLSEYHFQAARIPEMGITVVDLPRSYLARSLEFRQRHGLLANASVLALEMADHGLTWLASSDRAFERLPRVTRVAPADLIVSP</sequence>
<gene>
    <name evidence="2" type="ORF">LIP_2893</name>
</gene>
<dbReference type="InterPro" id="IPR002716">
    <property type="entry name" value="PIN_dom"/>
</dbReference>
<name>A0A0K2SP05_LIMPI</name>
<proteinExistence type="predicted"/>
<dbReference type="KEGG" id="lpil:LIP_2893"/>
<feature type="domain" description="PIN" evidence="1">
    <location>
        <begin position="12"/>
        <end position="156"/>
    </location>
</feature>
<dbReference type="Proteomes" id="UP000065807">
    <property type="component" value="Chromosome"/>
</dbReference>
<evidence type="ECO:0000259" key="1">
    <source>
        <dbReference type="Pfam" id="PF01850"/>
    </source>
</evidence>
<protein>
    <submittedName>
        <fullName evidence="2">PilT-like protein</fullName>
    </submittedName>
</protein>
<dbReference type="InterPro" id="IPR029060">
    <property type="entry name" value="PIN-like_dom_sf"/>
</dbReference>
<dbReference type="AlphaFoldDB" id="A0A0K2SP05"/>
<keyword evidence="3" id="KW-1185">Reference proteome</keyword>
<dbReference type="RefSeq" id="WP_158509691.1">
    <property type="nucleotide sequence ID" value="NZ_AP014924.1"/>
</dbReference>
<dbReference type="Pfam" id="PF01850">
    <property type="entry name" value="PIN"/>
    <property type="match status" value="1"/>
</dbReference>
<organism evidence="2 3">
    <name type="scientific">Limnochorda pilosa</name>
    <dbReference type="NCBI Taxonomy" id="1555112"/>
    <lineage>
        <taxon>Bacteria</taxon>
        <taxon>Bacillati</taxon>
        <taxon>Bacillota</taxon>
        <taxon>Limnochordia</taxon>
        <taxon>Limnochordales</taxon>
        <taxon>Limnochordaceae</taxon>
        <taxon>Limnochorda</taxon>
    </lineage>
</organism>
<evidence type="ECO:0000313" key="2">
    <source>
        <dbReference type="EMBL" id="BAS28722.1"/>
    </source>
</evidence>
<reference evidence="3" key="2">
    <citation type="journal article" date="2016" name="Int. J. Syst. Evol. Microbiol.">
        <title>Complete genome sequence and cell structure of Limnochorda pilosa, a Gram-negative spore-former within the phylum Firmicutes.</title>
        <authorList>
            <person name="Watanabe M."/>
            <person name="Kojima H."/>
            <person name="Fukui M."/>
        </authorList>
    </citation>
    <scope>NUCLEOTIDE SEQUENCE [LARGE SCALE GENOMIC DNA]</scope>
    <source>
        <strain evidence="3">HC45</strain>
    </source>
</reference>